<protein>
    <submittedName>
        <fullName evidence="2">Uncharacterized protein</fullName>
    </submittedName>
</protein>
<dbReference type="Proteomes" id="UP001558481">
    <property type="component" value="Unassembled WGS sequence"/>
</dbReference>
<gene>
    <name evidence="2" type="ORF">VVR66_15075</name>
</gene>
<evidence type="ECO:0000313" key="2">
    <source>
        <dbReference type="EMBL" id="MEX3596036.1"/>
    </source>
</evidence>
<keyword evidence="3" id="KW-1185">Reference proteome</keyword>
<organism evidence="2 3">
    <name type="scientific">Kocuria carniphila</name>
    <dbReference type="NCBI Taxonomy" id="262208"/>
    <lineage>
        <taxon>Bacteria</taxon>
        <taxon>Bacillati</taxon>
        <taxon>Actinomycetota</taxon>
        <taxon>Actinomycetes</taxon>
        <taxon>Micrococcales</taxon>
        <taxon>Micrococcaceae</taxon>
        <taxon>Kocuria</taxon>
    </lineage>
</organism>
<reference evidence="2 3" key="1">
    <citation type="journal article" date="2024" name="Fungal Genet. Biol.">
        <title>The porcine skin microbiome exhibits broad fungal antagonism.</title>
        <authorList>
            <person name="De La Cruz K.F."/>
            <person name="Townsend E.C."/>
            <person name="Alex Cheong J.Z."/>
            <person name="Salamzade R."/>
            <person name="Liu A."/>
            <person name="Sandstrom S."/>
            <person name="Davila E."/>
            <person name="Huang L."/>
            <person name="Xu K.H."/>
            <person name="Wu S.Y."/>
            <person name="Meudt J.J."/>
            <person name="Shanmuganayagam D."/>
            <person name="Gibson A.L.F."/>
            <person name="Kalan L.R."/>
        </authorList>
    </citation>
    <scope>NUCLEOTIDE SEQUENCE [LARGE SCALE GENOMIC DNA]</scope>
    <source>
        <strain evidence="2 3">LK2625</strain>
    </source>
</reference>
<comment type="caution">
    <text evidence="2">The sequence shown here is derived from an EMBL/GenBank/DDBJ whole genome shotgun (WGS) entry which is preliminary data.</text>
</comment>
<proteinExistence type="predicted"/>
<feature type="transmembrane region" description="Helical" evidence="1">
    <location>
        <begin position="20"/>
        <end position="42"/>
    </location>
</feature>
<keyword evidence="1" id="KW-0812">Transmembrane</keyword>
<keyword evidence="1" id="KW-1133">Transmembrane helix</keyword>
<keyword evidence="1" id="KW-0472">Membrane</keyword>
<evidence type="ECO:0000313" key="3">
    <source>
        <dbReference type="Proteomes" id="UP001558481"/>
    </source>
</evidence>
<accession>A0ABV3V5M8</accession>
<dbReference type="EMBL" id="JAYWLU010000022">
    <property type="protein sequence ID" value="MEX3596036.1"/>
    <property type="molecule type" value="Genomic_DNA"/>
</dbReference>
<sequence length="48" mass="4940">MEDSPKTQPTNPQKGTPWGLVLIMIGFFLATGLVIGIGVVSLDLGLGG</sequence>
<dbReference type="RefSeq" id="WP_158222920.1">
    <property type="nucleotide sequence ID" value="NZ_CAUREL010000037.1"/>
</dbReference>
<evidence type="ECO:0000256" key="1">
    <source>
        <dbReference type="SAM" id="Phobius"/>
    </source>
</evidence>
<name>A0ABV3V5M8_9MICC</name>